<name>A0ABS0H832_9ACTN</name>
<dbReference type="InterPro" id="IPR043740">
    <property type="entry name" value="DUF5685"/>
</dbReference>
<accession>A0ABS0H832</accession>
<dbReference type="Proteomes" id="UP000638560">
    <property type="component" value="Unassembled WGS sequence"/>
</dbReference>
<dbReference type="EMBL" id="JADPUN010000336">
    <property type="protein sequence ID" value="MBF9134304.1"/>
    <property type="molecule type" value="Genomic_DNA"/>
</dbReference>
<keyword evidence="3" id="KW-1185">Reference proteome</keyword>
<gene>
    <name evidence="2" type="ORF">I0C86_36045</name>
</gene>
<feature type="region of interest" description="Disordered" evidence="1">
    <location>
        <begin position="284"/>
        <end position="348"/>
    </location>
</feature>
<reference evidence="2 3" key="1">
    <citation type="submission" date="2020-11" db="EMBL/GenBank/DDBJ databases">
        <title>A novel isolate from a Black sea contaminated sediment with potential to produce alkanes: Plantactinospora alkalitolerans sp. nov.</title>
        <authorList>
            <person name="Carro L."/>
            <person name="Veyisoglu A."/>
            <person name="Guven K."/>
            <person name="Schumann P."/>
            <person name="Klenk H.-P."/>
            <person name="Sahin N."/>
        </authorList>
    </citation>
    <scope>NUCLEOTIDE SEQUENCE [LARGE SCALE GENOMIC DNA]</scope>
    <source>
        <strain evidence="2 3">S1510</strain>
    </source>
</reference>
<sequence>MFGIVRPCRHRMCANLHAAWLGHLCGLCLTLRDEHGHRARLTINYDGLLISVLLAAQSATPTRYRQAGPCALRGFQGASVLSPTDPGARLAAAVSLVLAAGKTRDHVADRDGALRVAAFAGVAGKLADRWAAAGARTGDAIGFDTGVLLDAVARQTTLEHAIRPGASVLLATEPTESAVAAAFAHTATLAGMPGNASGLAEIGRYFGRIAHLLDAVEDYADDQARSVFNPLRATGTELAEARRLCEDAHHGLRLALADVELRDRTLARALLVREVGDAIDRTFTLAHHPSPGGHRSGPSAPARLRTPVEPVGSPYPHGEPVRSPYPHGEPVRHSGRRSGTERHPGGPRPDGCDAPLLIGGACALTACTCGLWQPRWSRIRREKCSSRCWCTRCCDCPDCSACDWCSCDCCGCDC</sequence>
<evidence type="ECO:0000313" key="2">
    <source>
        <dbReference type="EMBL" id="MBF9134304.1"/>
    </source>
</evidence>
<evidence type="ECO:0000313" key="3">
    <source>
        <dbReference type="Proteomes" id="UP000638560"/>
    </source>
</evidence>
<evidence type="ECO:0008006" key="4">
    <source>
        <dbReference type="Google" id="ProtNLM"/>
    </source>
</evidence>
<comment type="caution">
    <text evidence="2">The sequence shown here is derived from an EMBL/GenBank/DDBJ whole genome shotgun (WGS) entry which is preliminary data.</text>
</comment>
<protein>
    <recommendedName>
        <fullName evidence="4">Regulatory protein</fullName>
    </recommendedName>
</protein>
<proteinExistence type="predicted"/>
<evidence type="ECO:0000256" key="1">
    <source>
        <dbReference type="SAM" id="MobiDB-lite"/>
    </source>
</evidence>
<organism evidence="2 3">
    <name type="scientific">Plantactinospora alkalitolerans</name>
    <dbReference type="NCBI Taxonomy" id="2789879"/>
    <lineage>
        <taxon>Bacteria</taxon>
        <taxon>Bacillati</taxon>
        <taxon>Actinomycetota</taxon>
        <taxon>Actinomycetes</taxon>
        <taxon>Micromonosporales</taxon>
        <taxon>Micromonosporaceae</taxon>
        <taxon>Plantactinospora</taxon>
    </lineage>
</organism>
<dbReference type="Pfam" id="PF18937">
    <property type="entry name" value="DUF5685"/>
    <property type="match status" value="1"/>
</dbReference>